<proteinExistence type="predicted"/>
<dbReference type="SUPFAM" id="SSF48019">
    <property type="entry name" value="post-AAA+ oligomerization domain-like"/>
    <property type="match status" value="1"/>
</dbReference>
<name>A0A6C0D466_9ZZZZ</name>
<dbReference type="GO" id="GO:0003677">
    <property type="term" value="F:DNA binding"/>
    <property type="evidence" value="ECO:0007669"/>
    <property type="project" value="InterPro"/>
</dbReference>
<dbReference type="InterPro" id="IPR027417">
    <property type="entry name" value="P-loop_NTPase"/>
</dbReference>
<dbReference type="SUPFAM" id="SSF52540">
    <property type="entry name" value="P-loop containing nucleoside triphosphate hydrolases"/>
    <property type="match status" value="1"/>
</dbReference>
<protein>
    <recommendedName>
        <fullName evidence="2">AAA+ ATPase domain-containing protein</fullName>
    </recommendedName>
</protein>
<dbReference type="PANTHER" id="PTHR11669">
    <property type="entry name" value="REPLICATION FACTOR C / DNA POLYMERASE III GAMMA-TAU SUBUNIT"/>
    <property type="match status" value="1"/>
</dbReference>
<dbReference type="AlphaFoldDB" id="A0A6C0D466"/>
<sequence length="323" mass="38438">MNELLIHKYKPKSIDQLLLSENNKNLLKNFIINNYYNIIFEGCSGCGKSSLINIILQDYYKGNKKIIESNVCYISLLKDQGINFYKNELRIFINNCINNSYKKFIVIEDVEFFSDIIQMYFFELIKNHKNNIYFMLTTSNKLKINNNLLHLLDIIKFEQVTYTCLWDILTHILTQEHITIDTHIKEYIIKLSNNSINNLINTIEKIILLYNNFASLKDVKELDIESNIVIEHYDELIEYINTYNKHKAVSFMLNLINKGYSIIDILENFLYYIKEINQAISEENKFLIIKLIVNFINNYFSMEEDNIQIIFFTNHLYNILNTK</sequence>
<dbReference type="PANTHER" id="PTHR11669:SF0">
    <property type="entry name" value="PROTEIN STICHEL-LIKE 2"/>
    <property type="match status" value="1"/>
</dbReference>
<dbReference type="InterPro" id="IPR050238">
    <property type="entry name" value="DNA_Rep/Repair_Clamp_Loader"/>
</dbReference>
<dbReference type="GO" id="GO:0006261">
    <property type="term" value="P:DNA-templated DNA replication"/>
    <property type="evidence" value="ECO:0007669"/>
    <property type="project" value="TreeGrafter"/>
</dbReference>
<dbReference type="InterPro" id="IPR008921">
    <property type="entry name" value="DNA_pol3_clamp-load_cplx_C"/>
</dbReference>
<reference evidence="1" key="1">
    <citation type="journal article" date="2020" name="Nature">
        <title>Giant virus diversity and host interactions through global metagenomics.</title>
        <authorList>
            <person name="Schulz F."/>
            <person name="Roux S."/>
            <person name="Paez-Espino D."/>
            <person name="Jungbluth S."/>
            <person name="Walsh D.A."/>
            <person name="Denef V.J."/>
            <person name="McMahon K.D."/>
            <person name="Konstantinidis K.T."/>
            <person name="Eloe-Fadrosh E.A."/>
            <person name="Kyrpides N.C."/>
            <person name="Woyke T."/>
        </authorList>
    </citation>
    <scope>NUCLEOTIDE SEQUENCE</scope>
    <source>
        <strain evidence="1">GVMAG-M-3300023174-116</strain>
    </source>
</reference>
<evidence type="ECO:0008006" key="2">
    <source>
        <dbReference type="Google" id="ProtNLM"/>
    </source>
</evidence>
<dbReference type="EMBL" id="MN739534">
    <property type="protein sequence ID" value="QHT11307.1"/>
    <property type="molecule type" value="Genomic_DNA"/>
</dbReference>
<organism evidence="1">
    <name type="scientific">viral metagenome</name>
    <dbReference type="NCBI Taxonomy" id="1070528"/>
    <lineage>
        <taxon>unclassified sequences</taxon>
        <taxon>metagenomes</taxon>
        <taxon>organismal metagenomes</taxon>
    </lineage>
</organism>
<dbReference type="Gene3D" id="3.40.50.300">
    <property type="entry name" value="P-loop containing nucleotide triphosphate hydrolases"/>
    <property type="match status" value="1"/>
</dbReference>
<evidence type="ECO:0000313" key="1">
    <source>
        <dbReference type="EMBL" id="QHT11307.1"/>
    </source>
</evidence>
<accession>A0A6C0D466</accession>